<gene>
    <name evidence="7" type="ORF">CDV28_1657</name>
</gene>
<evidence type="ECO:0000256" key="1">
    <source>
        <dbReference type="ARBA" id="ARBA00004127"/>
    </source>
</evidence>
<dbReference type="Proteomes" id="UP000316238">
    <property type="component" value="Unassembled WGS sequence"/>
</dbReference>
<evidence type="ECO:0000256" key="3">
    <source>
        <dbReference type="ARBA" id="ARBA00022989"/>
    </source>
</evidence>
<protein>
    <recommendedName>
        <fullName evidence="6">DUF1232 domain-containing protein</fullName>
    </recommendedName>
</protein>
<evidence type="ECO:0000313" key="7">
    <source>
        <dbReference type="EMBL" id="TAA73733.1"/>
    </source>
</evidence>
<keyword evidence="2 5" id="KW-0812">Transmembrane</keyword>
<evidence type="ECO:0000313" key="8">
    <source>
        <dbReference type="Proteomes" id="UP000316238"/>
    </source>
</evidence>
<organism evidence="7 8">
    <name type="scientific">Candidatus Electronema aureum</name>
    <dbReference type="NCBI Taxonomy" id="2005002"/>
    <lineage>
        <taxon>Bacteria</taxon>
        <taxon>Pseudomonadati</taxon>
        <taxon>Thermodesulfobacteriota</taxon>
        <taxon>Desulfobulbia</taxon>
        <taxon>Desulfobulbales</taxon>
        <taxon>Desulfobulbaceae</taxon>
        <taxon>Candidatus Electronema</taxon>
    </lineage>
</organism>
<comment type="subcellular location">
    <subcellularLocation>
        <location evidence="1">Endomembrane system</location>
        <topology evidence="1">Multi-pass membrane protein</topology>
    </subcellularLocation>
</comment>
<keyword evidence="3 5" id="KW-1133">Transmembrane helix</keyword>
<sequence length="82" mass="9282">MNPLTRAISMTRHAWHVFRAKETPRYVKLILGFGLLYIVSPWDIIPEWLPIIGVMDDLTLAALLISWASGFKVDGEGNSKDK</sequence>
<evidence type="ECO:0000256" key="2">
    <source>
        <dbReference type="ARBA" id="ARBA00022692"/>
    </source>
</evidence>
<keyword evidence="8" id="KW-1185">Reference proteome</keyword>
<dbReference type="AlphaFoldDB" id="A0A521FY97"/>
<feature type="domain" description="DUF1232" evidence="6">
    <location>
        <begin position="27"/>
        <end position="63"/>
    </location>
</feature>
<comment type="caution">
    <text evidence="7">The sequence shown here is derived from an EMBL/GenBank/DDBJ whole genome shotgun (WGS) entry which is preliminary data.</text>
</comment>
<feature type="transmembrane region" description="Helical" evidence="5">
    <location>
        <begin position="51"/>
        <end position="73"/>
    </location>
</feature>
<feature type="transmembrane region" description="Helical" evidence="5">
    <location>
        <begin position="26"/>
        <end position="45"/>
    </location>
</feature>
<accession>A0A521FY97</accession>
<name>A0A521FY97_9BACT</name>
<dbReference type="InterPro" id="IPR010652">
    <property type="entry name" value="DUF1232"/>
</dbReference>
<evidence type="ECO:0000256" key="4">
    <source>
        <dbReference type="ARBA" id="ARBA00023136"/>
    </source>
</evidence>
<reference evidence="7" key="1">
    <citation type="submission" date="2017-07" db="EMBL/GenBank/DDBJ databases">
        <title>The cable genome - Insights into the physiology and evolution of filamentous bacteria capable of sulfide oxidation via long distance electron transfer.</title>
        <authorList>
            <person name="Thorup C."/>
            <person name="Bjerg J.T."/>
            <person name="Schreiber L."/>
            <person name="Nielsen L.P."/>
            <person name="Kjeldsen K.U."/>
            <person name="Boesen T."/>
            <person name="Boggild A."/>
            <person name="Meysman F."/>
            <person name="Geelhoed J."/>
            <person name="Schramm A."/>
        </authorList>
    </citation>
    <scope>NUCLEOTIDE SEQUENCE [LARGE SCALE GENOMIC DNA]</scope>
    <source>
        <strain evidence="7">GS</strain>
    </source>
</reference>
<dbReference type="GO" id="GO:0012505">
    <property type="term" value="C:endomembrane system"/>
    <property type="evidence" value="ECO:0007669"/>
    <property type="project" value="UniProtKB-SubCell"/>
</dbReference>
<dbReference type="EMBL" id="NQJD01000065">
    <property type="protein sequence ID" value="TAA73733.1"/>
    <property type="molecule type" value="Genomic_DNA"/>
</dbReference>
<evidence type="ECO:0000256" key="5">
    <source>
        <dbReference type="SAM" id="Phobius"/>
    </source>
</evidence>
<proteinExistence type="predicted"/>
<evidence type="ECO:0000259" key="6">
    <source>
        <dbReference type="Pfam" id="PF06803"/>
    </source>
</evidence>
<dbReference type="Pfam" id="PF06803">
    <property type="entry name" value="DUF1232"/>
    <property type="match status" value="1"/>
</dbReference>
<keyword evidence="4 5" id="KW-0472">Membrane</keyword>